<dbReference type="PANTHER" id="PTHR33516">
    <property type="entry name" value="LEXA REPRESSOR"/>
    <property type="match status" value="1"/>
</dbReference>
<dbReference type="Pfam" id="PF00717">
    <property type="entry name" value="Peptidase_S24"/>
    <property type="match status" value="1"/>
</dbReference>
<dbReference type="GO" id="GO:0016787">
    <property type="term" value="F:hydrolase activity"/>
    <property type="evidence" value="ECO:0007669"/>
    <property type="project" value="UniProtKB-KW"/>
</dbReference>
<dbReference type="Proteomes" id="UP000704068">
    <property type="component" value="Unassembled WGS sequence"/>
</dbReference>
<dbReference type="PRINTS" id="PR00726">
    <property type="entry name" value="LEXASERPTASE"/>
</dbReference>
<name>A0A929RXN2_9BACT</name>
<dbReference type="CDD" id="cd06529">
    <property type="entry name" value="S24_LexA-like"/>
    <property type="match status" value="1"/>
</dbReference>
<feature type="region of interest" description="Disordered" evidence="8">
    <location>
        <begin position="1"/>
        <end position="23"/>
    </location>
</feature>
<dbReference type="GO" id="GO:0006281">
    <property type="term" value="P:DNA repair"/>
    <property type="evidence" value="ECO:0007669"/>
    <property type="project" value="UniProtKB-KW"/>
</dbReference>
<keyword evidence="10" id="KW-0808">Transferase</keyword>
<keyword evidence="6" id="KW-0742">SOS response</keyword>
<dbReference type="GO" id="GO:0009432">
    <property type="term" value="P:SOS response"/>
    <property type="evidence" value="ECO:0007669"/>
    <property type="project" value="UniProtKB-KW"/>
</dbReference>
<dbReference type="NCBIfam" id="NF007621">
    <property type="entry name" value="PRK10276.1"/>
    <property type="match status" value="1"/>
</dbReference>
<feature type="domain" description="Peptidase S24/S26A/S26B/S26C" evidence="9">
    <location>
        <begin position="94"/>
        <end position="207"/>
    </location>
</feature>
<dbReference type="RefSeq" id="WP_303764146.1">
    <property type="nucleotide sequence ID" value="NZ_JABZGR010000017.1"/>
</dbReference>
<keyword evidence="4 7" id="KW-0068">Autocatalytic cleavage</keyword>
<dbReference type="GO" id="GO:0003677">
    <property type="term" value="F:DNA binding"/>
    <property type="evidence" value="ECO:0007669"/>
    <property type="project" value="InterPro"/>
</dbReference>
<dbReference type="InterPro" id="IPR036286">
    <property type="entry name" value="LexA/Signal_pep-like_sf"/>
</dbReference>
<keyword evidence="2" id="KW-0227">DNA damage</keyword>
<evidence type="ECO:0000313" key="11">
    <source>
        <dbReference type="Proteomes" id="UP000704068"/>
    </source>
</evidence>
<evidence type="ECO:0000256" key="1">
    <source>
        <dbReference type="ARBA" id="ARBA00007484"/>
    </source>
</evidence>
<dbReference type="Gene3D" id="2.10.109.10">
    <property type="entry name" value="Umud Fragment, subunit A"/>
    <property type="match status" value="1"/>
</dbReference>
<reference evidence="10" key="1">
    <citation type="submission" date="2020-04" db="EMBL/GenBank/DDBJ databases">
        <title>Deep metagenomics examines the oral microbiome during advanced dental caries in children, revealing novel taxa and co-occurrences with host molecules.</title>
        <authorList>
            <person name="Baker J.L."/>
            <person name="Morton J.T."/>
            <person name="Dinis M."/>
            <person name="Alvarez R."/>
            <person name="Tran N.C."/>
            <person name="Knight R."/>
            <person name="Edlund A."/>
        </authorList>
    </citation>
    <scope>NUCLEOTIDE SEQUENCE</scope>
    <source>
        <strain evidence="10">JCVI_34_bin.1</strain>
    </source>
</reference>
<evidence type="ECO:0000256" key="3">
    <source>
        <dbReference type="ARBA" id="ARBA00022801"/>
    </source>
</evidence>
<dbReference type="InterPro" id="IPR015927">
    <property type="entry name" value="Peptidase_S24_S26A/B/C"/>
</dbReference>
<protein>
    <submittedName>
        <fullName evidence="10">Translesion error-prone DNA polymerase V autoproteolytic subunit</fullName>
        <ecNumber evidence="10">2.7.7.7</ecNumber>
    </submittedName>
</protein>
<evidence type="ECO:0000256" key="4">
    <source>
        <dbReference type="ARBA" id="ARBA00022813"/>
    </source>
</evidence>
<dbReference type="EC" id="2.7.7.7" evidence="10"/>
<evidence type="ECO:0000256" key="6">
    <source>
        <dbReference type="ARBA" id="ARBA00023236"/>
    </source>
</evidence>
<dbReference type="InterPro" id="IPR050077">
    <property type="entry name" value="LexA_repressor"/>
</dbReference>
<dbReference type="PANTHER" id="PTHR33516:SF2">
    <property type="entry name" value="LEXA REPRESSOR-RELATED"/>
    <property type="match status" value="1"/>
</dbReference>
<dbReference type="InterPro" id="IPR039418">
    <property type="entry name" value="LexA-like"/>
</dbReference>
<keyword evidence="3 7" id="KW-0378">Hydrolase</keyword>
<evidence type="ECO:0000256" key="7">
    <source>
        <dbReference type="RuleBase" id="RU003991"/>
    </source>
</evidence>
<sequence length="216" mass="24335">MKEDEVKKPGRGGRREGAGRPKGDRRLFSFRIEGRLADFIDSHKNRTAFIHNCIEEAFNRKEEGASFFALQTLGDIYPATSVRSMTLPKFDNARVVAGFPLALDTDEQAQSVDILRMLCPNPEASYLIKVRGDSMIDAGISDGDIIIVDKSNRTPSEHEVAVCEYNGEYTIKHIVQQAGKTWLVPANPKYPRIEIFEEDDFSVWGVVTYTIHKPRS</sequence>
<keyword evidence="10" id="KW-0548">Nucleotidyltransferase</keyword>
<gene>
    <name evidence="10" type="primary">umuD</name>
    <name evidence="10" type="ORF">HXK21_06165</name>
</gene>
<accession>A0A929RXN2</accession>
<proteinExistence type="inferred from homology"/>
<dbReference type="EMBL" id="JABZGR010000017">
    <property type="protein sequence ID" value="MBF0970611.1"/>
    <property type="molecule type" value="Genomic_DNA"/>
</dbReference>
<dbReference type="AlphaFoldDB" id="A0A929RXN2"/>
<comment type="caution">
    <text evidence="10">The sequence shown here is derived from an EMBL/GenBank/DDBJ whole genome shotgun (WGS) entry which is preliminary data.</text>
</comment>
<evidence type="ECO:0000313" key="10">
    <source>
        <dbReference type="EMBL" id="MBF0970611.1"/>
    </source>
</evidence>
<evidence type="ECO:0000256" key="5">
    <source>
        <dbReference type="ARBA" id="ARBA00023204"/>
    </source>
</evidence>
<comment type="similarity">
    <text evidence="1 7">Belongs to the peptidase S24 family.</text>
</comment>
<dbReference type="GO" id="GO:0003887">
    <property type="term" value="F:DNA-directed DNA polymerase activity"/>
    <property type="evidence" value="ECO:0007669"/>
    <property type="project" value="UniProtKB-EC"/>
</dbReference>
<evidence type="ECO:0000256" key="2">
    <source>
        <dbReference type="ARBA" id="ARBA00022763"/>
    </source>
</evidence>
<keyword evidence="5" id="KW-0234">DNA repair</keyword>
<dbReference type="InterPro" id="IPR006197">
    <property type="entry name" value="Peptidase_S24_LexA"/>
</dbReference>
<evidence type="ECO:0000259" key="9">
    <source>
        <dbReference type="Pfam" id="PF00717"/>
    </source>
</evidence>
<organism evidence="10 11">
    <name type="scientific">Alloprevotella tannerae</name>
    <dbReference type="NCBI Taxonomy" id="76122"/>
    <lineage>
        <taxon>Bacteria</taxon>
        <taxon>Pseudomonadati</taxon>
        <taxon>Bacteroidota</taxon>
        <taxon>Bacteroidia</taxon>
        <taxon>Bacteroidales</taxon>
        <taxon>Prevotellaceae</taxon>
        <taxon>Alloprevotella</taxon>
    </lineage>
</organism>
<evidence type="ECO:0000256" key="8">
    <source>
        <dbReference type="SAM" id="MobiDB-lite"/>
    </source>
</evidence>
<dbReference type="SUPFAM" id="SSF51306">
    <property type="entry name" value="LexA/Signal peptidase"/>
    <property type="match status" value="1"/>
</dbReference>
<dbReference type="GO" id="GO:0006355">
    <property type="term" value="P:regulation of DNA-templated transcription"/>
    <property type="evidence" value="ECO:0007669"/>
    <property type="project" value="InterPro"/>
</dbReference>